<dbReference type="GO" id="GO:0046914">
    <property type="term" value="F:transition metal ion binding"/>
    <property type="evidence" value="ECO:0007669"/>
    <property type="project" value="InterPro"/>
</dbReference>
<comment type="similarity">
    <text evidence="1">Belongs to the nitrile hydratase subunit alpha family.</text>
</comment>
<dbReference type="EC" id="4.2.1.84" evidence="2"/>
<evidence type="ECO:0000256" key="3">
    <source>
        <dbReference type="ARBA" id="ARBA00022723"/>
    </source>
</evidence>
<keyword evidence="3 6" id="KW-0479">Metal-binding</keyword>
<dbReference type="Pfam" id="PF02979">
    <property type="entry name" value="NHase_alpha"/>
    <property type="match status" value="1"/>
</dbReference>
<feature type="domain" description="Nitrile hydratase alpha/Thiocyanate hydrolase gamma" evidence="8">
    <location>
        <begin position="28"/>
        <end position="206"/>
    </location>
</feature>
<feature type="binding site" evidence="6">
    <location>
        <position position="116"/>
    </location>
    <ligand>
        <name>Fe(3+)</name>
        <dbReference type="ChEBI" id="CHEBI:29034"/>
    </ligand>
</feature>
<evidence type="ECO:0000256" key="1">
    <source>
        <dbReference type="ARBA" id="ARBA00009363"/>
    </source>
</evidence>
<dbReference type="InterPro" id="IPR018141">
    <property type="entry name" value="Nitrile_hydratase_asu"/>
</dbReference>
<dbReference type="SUPFAM" id="SSF56209">
    <property type="entry name" value="Nitrile hydratase alpha chain"/>
    <property type="match status" value="1"/>
</dbReference>
<dbReference type="AlphaFoldDB" id="H6MWW1"/>
<feature type="binding site" evidence="6">
    <location>
        <position position="121"/>
    </location>
    <ligand>
        <name>Fe(3+)</name>
        <dbReference type="ChEBI" id="CHEBI:29034"/>
    </ligand>
</feature>
<evidence type="ECO:0000313" key="10">
    <source>
        <dbReference type="Proteomes" id="UP000009154"/>
    </source>
</evidence>
<keyword evidence="10" id="KW-1185">Reference proteome</keyword>
<feature type="region of interest" description="Disordered" evidence="7">
    <location>
        <begin position="1"/>
        <end position="21"/>
    </location>
</feature>
<comment type="catalytic activity">
    <reaction evidence="5">
        <text>an aliphatic primary amide = an aliphatic nitrile + H2O</text>
        <dbReference type="Rhea" id="RHEA:12673"/>
        <dbReference type="ChEBI" id="CHEBI:15377"/>
        <dbReference type="ChEBI" id="CHEBI:65285"/>
        <dbReference type="ChEBI" id="CHEBI:80291"/>
        <dbReference type="EC" id="4.2.1.84"/>
    </reaction>
</comment>
<feature type="compositionally biased region" description="Basic and acidic residues" evidence="7">
    <location>
        <begin position="1"/>
        <end position="13"/>
    </location>
</feature>
<dbReference type="Proteomes" id="UP000009154">
    <property type="component" value="Chromosome"/>
</dbReference>
<dbReference type="GeneID" id="90157787"/>
<dbReference type="InterPro" id="IPR036648">
    <property type="entry name" value="CN_Hdrase_a/SCN_Hdrase_g_sf"/>
</dbReference>
<protein>
    <recommendedName>
        <fullName evidence="2">nitrile hydratase</fullName>
        <ecNumber evidence="2">4.2.1.84</ecNumber>
    </recommendedName>
</protein>
<dbReference type="InterPro" id="IPR004232">
    <property type="entry name" value="CN_Hdrtase_a/SCN_Hdrlase_g"/>
</dbReference>
<dbReference type="STRING" id="1112204.GPOL_c06980"/>
<feature type="binding site" evidence="6">
    <location>
        <position position="120"/>
    </location>
    <ligand>
        <name>Fe(3+)</name>
        <dbReference type="ChEBI" id="CHEBI:29034"/>
    </ligand>
</feature>
<evidence type="ECO:0000256" key="7">
    <source>
        <dbReference type="SAM" id="MobiDB-lite"/>
    </source>
</evidence>
<evidence type="ECO:0000256" key="2">
    <source>
        <dbReference type="ARBA" id="ARBA00013079"/>
    </source>
</evidence>
<dbReference type="PIRSF" id="PIRSF001426">
    <property type="entry name" value="NHase_alpha"/>
    <property type="match status" value="1"/>
</dbReference>
<accession>H6MWW1</accession>
<gene>
    <name evidence="9" type="primary">nthA</name>
    <name evidence="9" type="ordered locus">GPOL_c06980</name>
</gene>
<name>H6MWW1_GORPV</name>
<sequence>MSLMIDHEHDQDVTHAPGVPEQAPAGDRAWALYNALNAKGLVPEGYVENWKKTFEEDFTPRKGAELVARAWTDPEFRELLLADGTAAVGQYGWLGPQGEYIVALEDTPNLKNVIVCSLCSCTAWPILGLPPTWYKSFEYRARVVREPRKVLAELGTTLPEDVQIRVVDTTAETRYLVLPLRPAGTEDWTAEQLQQIVTKDCLIGVALPTVPANS</sequence>
<dbReference type="NCBIfam" id="TIGR01323">
    <property type="entry name" value="nitrile_alph"/>
    <property type="match status" value="1"/>
</dbReference>
<evidence type="ECO:0000256" key="5">
    <source>
        <dbReference type="ARBA" id="ARBA00044877"/>
    </source>
</evidence>
<reference evidence="9 10" key="1">
    <citation type="journal article" date="2012" name="Appl. Environ. Microbiol.">
        <title>Involvement of two latex-clearing proteins during rubber degradation and insights into the subsequent degradation pathway revealed by the genome sequence of Gordonia polyisoprenivorans strain VH2.</title>
        <authorList>
            <person name="Hiessl S."/>
            <person name="Schuldes J."/>
            <person name="Thurmer A."/>
            <person name="Halbsguth T."/>
            <person name="Broker D."/>
            <person name="Angelov A."/>
            <person name="Liebl W."/>
            <person name="Daniel R."/>
            <person name="Steinbuchel A."/>
        </authorList>
    </citation>
    <scope>NUCLEOTIDE SEQUENCE [LARGE SCALE GENOMIC DNA]</scope>
    <source>
        <strain evidence="10">DSM 44266 / VH2</strain>
    </source>
</reference>
<dbReference type="GO" id="GO:0018822">
    <property type="term" value="F:nitrile hydratase activity"/>
    <property type="evidence" value="ECO:0007669"/>
    <property type="project" value="UniProtKB-EC"/>
</dbReference>
<dbReference type="HOGENOM" id="CLU_092054_0_0_11"/>
<dbReference type="InterPro" id="IPR023900">
    <property type="entry name" value="CN_Hdrtase_asu/SCN_Hdrlase_gsu"/>
</dbReference>
<dbReference type="eggNOG" id="ENOG502Z7U0">
    <property type="taxonomic scope" value="Bacteria"/>
</dbReference>
<keyword evidence="4 9" id="KW-0456">Lyase</keyword>
<dbReference type="EMBL" id="CP003119">
    <property type="protein sequence ID" value="AFA71767.1"/>
    <property type="molecule type" value="Genomic_DNA"/>
</dbReference>
<evidence type="ECO:0000313" key="9">
    <source>
        <dbReference type="EMBL" id="AFA71767.1"/>
    </source>
</evidence>
<organism evidence="9 10">
    <name type="scientific">Gordonia polyisoprenivorans (strain DSM 44266 / VH2)</name>
    <dbReference type="NCBI Taxonomy" id="1112204"/>
    <lineage>
        <taxon>Bacteria</taxon>
        <taxon>Bacillati</taxon>
        <taxon>Actinomycetota</taxon>
        <taxon>Actinomycetes</taxon>
        <taxon>Mycobacteriales</taxon>
        <taxon>Gordoniaceae</taxon>
        <taxon>Gordonia</taxon>
    </lineage>
</organism>
<dbReference type="SMR" id="H6MWW1"/>
<evidence type="ECO:0000259" key="8">
    <source>
        <dbReference type="Pfam" id="PF02979"/>
    </source>
</evidence>
<dbReference type="RefSeq" id="WP_014358731.1">
    <property type="nucleotide sequence ID" value="NC_016906.1"/>
</dbReference>
<evidence type="ECO:0000256" key="6">
    <source>
        <dbReference type="PIRSR" id="PIRSR001426-1"/>
    </source>
</evidence>
<keyword evidence="6" id="KW-0408">Iron</keyword>
<evidence type="ECO:0000256" key="4">
    <source>
        <dbReference type="ARBA" id="ARBA00023239"/>
    </source>
</evidence>
<dbReference type="KEGG" id="gpo:GPOL_c06980"/>
<proteinExistence type="inferred from homology"/>
<feature type="binding site" evidence="6">
    <location>
        <position position="119"/>
    </location>
    <ligand>
        <name>Fe(3+)</name>
        <dbReference type="ChEBI" id="CHEBI:29034"/>
    </ligand>
</feature>
<dbReference type="Gene3D" id="3.90.330.10">
    <property type="entry name" value="Nitrile hydratase alpha /Thiocyanate hydrolase gamma"/>
    <property type="match status" value="1"/>
</dbReference>